<protein>
    <submittedName>
        <fullName evidence="1">Uncharacterized protein</fullName>
    </submittedName>
</protein>
<organism evidence="1">
    <name type="scientific">uncultured Desulfobacterium sp</name>
    <dbReference type="NCBI Taxonomy" id="201089"/>
    <lineage>
        <taxon>Bacteria</taxon>
        <taxon>Pseudomonadati</taxon>
        <taxon>Thermodesulfobacteriota</taxon>
        <taxon>Desulfobacteria</taxon>
        <taxon>Desulfobacterales</taxon>
        <taxon>Desulfobacteriaceae</taxon>
        <taxon>Desulfobacterium</taxon>
        <taxon>environmental samples</taxon>
    </lineage>
</organism>
<evidence type="ECO:0000313" key="1">
    <source>
        <dbReference type="EMBL" id="CBX26890.1"/>
    </source>
</evidence>
<dbReference type="EMBL" id="FR695864">
    <property type="protein sequence ID" value="CBX26890.1"/>
    <property type="molecule type" value="Genomic_DNA"/>
</dbReference>
<sequence>MGIIWESTEIPVITAGKGWLALDKPAEMRNLFENDRDASSIQF</sequence>
<name>E1Y8J6_9BACT</name>
<accession>E1Y8J6</accession>
<gene>
    <name evidence="1" type="ORF">N47_A09190</name>
</gene>
<dbReference type="AlphaFoldDB" id="E1Y8J6"/>
<proteinExistence type="predicted"/>
<reference evidence="1" key="1">
    <citation type="journal article" date="2011" name="Environ. Microbiol.">
        <title>Genomic insights into the metabolic potential of the polycyclic aromatic hydrocarbon degrading sulfate-reducing Deltaproteobacterium N47.</title>
        <authorList>
            <person name="Bergmann F."/>
            <person name="Selesi D."/>
            <person name="Weinmaier T."/>
            <person name="Tischler P."/>
            <person name="Rattei T."/>
            <person name="Meckenstock R.U."/>
        </authorList>
    </citation>
    <scope>NUCLEOTIDE SEQUENCE</scope>
</reference>